<dbReference type="AlphaFoldDB" id="A0A2C6JLQ5"/>
<evidence type="ECO:0000256" key="1">
    <source>
        <dbReference type="SAM" id="MobiDB-lite"/>
    </source>
</evidence>
<evidence type="ECO:0000313" key="4">
    <source>
        <dbReference type="Proteomes" id="UP000221165"/>
    </source>
</evidence>
<feature type="region of interest" description="Disordered" evidence="1">
    <location>
        <begin position="130"/>
        <end position="170"/>
    </location>
</feature>
<dbReference type="EMBL" id="MIGC01004955">
    <property type="protein sequence ID" value="PHJ17461.1"/>
    <property type="molecule type" value="Genomic_DNA"/>
</dbReference>
<dbReference type="VEuPathDB" id="ToxoDB:CSUI_008720"/>
<proteinExistence type="predicted"/>
<dbReference type="RefSeq" id="XP_067919182.1">
    <property type="nucleotide sequence ID" value="XM_068068845.1"/>
</dbReference>
<protein>
    <recommendedName>
        <fullName evidence="5">Transmembrane protein</fullName>
    </recommendedName>
</protein>
<feature type="compositionally biased region" description="Low complexity" evidence="1">
    <location>
        <begin position="137"/>
        <end position="170"/>
    </location>
</feature>
<keyword evidence="4" id="KW-1185">Reference proteome</keyword>
<evidence type="ECO:0000313" key="3">
    <source>
        <dbReference type="EMBL" id="PHJ17461.1"/>
    </source>
</evidence>
<accession>A0A2C6JLQ5</accession>
<dbReference type="GeneID" id="94432056"/>
<name>A0A2C6JLQ5_9APIC</name>
<evidence type="ECO:0000256" key="2">
    <source>
        <dbReference type="SAM" id="SignalP"/>
    </source>
</evidence>
<organism evidence="3 4">
    <name type="scientific">Cystoisospora suis</name>
    <dbReference type="NCBI Taxonomy" id="483139"/>
    <lineage>
        <taxon>Eukaryota</taxon>
        <taxon>Sar</taxon>
        <taxon>Alveolata</taxon>
        <taxon>Apicomplexa</taxon>
        <taxon>Conoidasida</taxon>
        <taxon>Coccidia</taxon>
        <taxon>Eucoccidiorida</taxon>
        <taxon>Eimeriorina</taxon>
        <taxon>Sarcocystidae</taxon>
        <taxon>Cystoisospora</taxon>
    </lineage>
</organism>
<feature type="chain" id="PRO_5012067175" description="Transmembrane protein" evidence="2">
    <location>
        <begin position="25"/>
        <end position="170"/>
    </location>
</feature>
<evidence type="ECO:0008006" key="5">
    <source>
        <dbReference type="Google" id="ProtNLM"/>
    </source>
</evidence>
<keyword evidence="2" id="KW-0732">Signal</keyword>
<comment type="caution">
    <text evidence="3">The sequence shown here is derived from an EMBL/GenBank/DDBJ whole genome shotgun (WGS) entry which is preliminary data.</text>
</comment>
<reference evidence="3 4" key="1">
    <citation type="journal article" date="2017" name="Int. J. Parasitol.">
        <title>The genome of the protozoan parasite Cystoisospora suis and a reverse vaccinology approach to identify vaccine candidates.</title>
        <authorList>
            <person name="Palmieri N."/>
            <person name="Shrestha A."/>
            <person name="Ruttkowski B."/>
            <person name="Beck T."/>
            <person name="Vogl C."/>
            <person name="Tomley F."/>
            <person name="Blake D.P."/>
            <person name="Joachim A."/>
        </authorList>
    </citation>
    <scope>NUCLEOTIDE SEQUENCE [LARGE SCALE GENOMIC DNA]</scope>
    <source>
        <strain evidence="3 4">Wien I</strain>
    </source>
</reference>
<sequence>MARPKCFLSSVAVLALAGVLVAEGADVREERREPQRDTADVMHKIEEDFHILEDLMQGVLDIKKVVQEQTIADAQSAQRLADLDLVSFLDMLRAATTAKFELLGRLIDDIASGISRGALAIMKQNNLVEMRKKPSGTSSTTTTTRAPTTTTASTTTSTTASTSTSPTRSP</sequence>
<feature type="signal peptide" evidence="2">
    <location>
        <begin position="1"/>
        <end position="24"/>
    </location>
</feature>
<gene>
    <name evidence="3" type="ORF">CSUI_008720</name>
</gene>
<dbReference type="Proteomes" id="UP000221165">
    <property type="component" value="Unassembled WGS sequence"/>
</dbReference>